<accession>A0A2W5UK66</accession>
<dbReference type="AlphaFoldDB" id="A0A2W5UK66"/>
<proteinExistence type="predicted"/>
<reference evidence="1 2" key="1">
    <citation type="submission" date="2017-08" db="EMBL/GenBank/DDBJ databases">
        <title>Infants hospitalized years apart are colonized by the same room-sourced microbial strains.</title>
        <authorList>
            <person name="Brooks B."/>
            <person name="Olm M.R."/>
            <person name="Firek B.A."/>
            <person name="Baker R."/>
            <person name="Thomas B.C."/>
            <person name="Morowitz M.J."/>
            <person name="Banfield J.F."/>
        </authorList>
    </citation>
    <scope>NUCLEOTIDE SEQUENCE [LARGE SCALE GENOMIC DNA]</scope>
    <source>
        <strain evidence="1">S2_003_000_R1_3</strain>
    </source>
</reference>
<evidence type="ECO:0000313" key="2">
    <source>
        <dbReference type="Proteomes" id="UP000249432"/>
    </source>
</evidence>
<organism evidence="1 2">
    <name type="scientific">Corynebacterium kroppenstedtii</name>
    <dbReference type="NCBI Taxonomy" id="161879"/>
    <lineage>
        <taxon>Bacteria</taxon>
        <taxon>Bacillati</taxon>
        <taxon>Actinomycetota</taxon>
        <taxon>Actinomycetes</taxon>
        <taxon>Mycobacteriales</taxon>
        <taxon>Corynebacteriaceae</taxon>
        <taxon>Corynebacterium</taxon>
    </lineage>
</organism>
<dbReference type="EMBL" id="QFRA01000031">
    <property type="protein sequence ID" value="PZR03674.1"/>
    <property type="molecule type" value="Genomic_DNA"/>
</dbReference>
<dbReference type="RefSeq" id="WP_303735422.1">
    <property type="nucleotide sequence ID" value="NZ_CAKZHK010000006.1"/>
</dbReference>
<dbReference type="Proteomes" id="UP000249432">
    <property type="component" value="Unassembled WGS sequence"/>
</dbReference>
<evidence type="ECO:0000313" key="1">
    <source>
        <dbReference type="EMBL" id="PZR03674.1"/>
    </source>
</evidence>
<name>A0A2W5UK66_9CORY</name>
<comment type="caution">
    <text evidence="1">The sequence shown here is derived from an EMBL/GenBank/DDBJ whole genome shotgun (WGS) entry which is preliminary data.</text>
</comment>
<protein>
    <submittedName>
        <fullName evidence="1">Uncharacterized protein</fullName>
    </submittedName>
</protein>
<gene>
    <name evidence="1" type="ORF">DI525_09270</name>
</gene>
<sequence>MAHENPANLYTGGITEFATDRVGASSLTTTGKVSDWHKNWSTRNDEFKRIIDRILRMPSLLKFAE</sequence>